<feature type="region of interest" description="Disordered" evidence="1">
    <location>
        <begin position="390"/>
        <end position="409"/>
    </location>
</feature>
<evidence type="ECO:0000313" key="2">
    <source>
        <dbReference type="EMBL" id="KDR11211.1"/>
    </source>
</evidence>
<gene>
    <name evidence="2" type="ORF">L798_15018</name>
</gene>
<dbReference type="eggNOG" id="KOG3903">
    <property type="taxonomic scope" value="Eukaryota"/>
</dbReference>
<protein>
    <submittedName>
        <fullName evidence="2">Proline-rich protein PRCC</fullName>
    </submittedName>
</protein>
<dbReference type="PANTHER" id="PTHR13621">
    <property type="entry name" value="PROLINE-RICH PROTEIN PRCC"/>
    <property type="match status" value="1"/>
</dbReference>
<dbReference type="OrthoDB" id="206969at2759"/>
<dbReference type="STRING" id="136037.A0A067R108"/>
<dbReference type="InParanoid" id="A0A067R108"/>
<dbReference type="OMA" id="QVMPDRE"/>
<feature type="compositionally biased region" description="Polar residues" evidence="1">
    <location>
        <begin position="391"/>
        <end position="409"/>
    </location>
</feature>
<evidence type="ECO:0000313" key="3">
    <source>
        <dbReference type="Proteomes" id="UP000027135"/>
    </source>
</evidence>
<dbReference type="AlphaFoldDB" id="A0A067R108"/>
<keyword evidence="3" id="KW-1185">Reference proteome</keyword>
<feature type="region of interest" description="Disordered" evidence="1">
    <location>
        <begin position="1"/>
        <end position="27"/>
    </location>
</feature>
<dbReference type="Proteomes" id="UP000027135">
    <property type="component" value="Unassembled WGS sequence"/>
</dbReference>
<feature type="region of interest" description="Disordered" evidence="1">
    <location>
        <begin position="222"/>
        <end position="277"/>
    </location>
</feature>
<dbReference type="EMBL" id="KK853111">
    <property type="protein sequence ID" value="KDR11211.1"/>
    <property type="molecule type" value="Genomic_DNA"/>
</dbReference>
<proteinExistence type="predicted"/>
<reference evidence="2 3" key="1">
    <citation type="journal article" date="2014" name="Nat. Commun.">
        <title>Molecular traces of alternative social organization in a termite genome.</title>
        <authorList>
            <person name="Terrapon N."/>
            <person name="Li C."/>
            <person name="Robertson H.M."/>
            <person name="Ji L."/>
            <person name="Meng X."/>
            <person name="Booth W."/>
            <person name="Chen Z."/>
            <person name="Childers C.P."/>
            <person name="Glastad K.M."/>
            <person name="Gokhale K."/>
            <person name="Gowin J."/>
            <person name="Gronenberg W."/>
            <person name="Hermansen R.A."/>
            <person name="Hu H."/>
            <person name="Hunt B.G."/>
            <person name="Huylmans A.K."/>
            <person name="Khalil S.M."/>
            <person name="Mitchell R.D."/>
            <person name="Munoz-Torres M.C."/>
            <person name="Mustard J.A."/>
            <person name="Pan H."/>
            <person name="Reese J.T."/>
            <person name="Scharf M.E."/>
            <person name="Sun F."/>
            <person name="Vogel H."/>
            <person name="Xiao J."/>
            <person name="Yang W."/>
            <person name="Yang Z."/>
            <person name="Yang Z."/>
            <person name="Zhou J."/>
            <person name="Zhu J."/>
            <person name="Brent C.S."/>
            <person name="Elsik C.G."/>
            <person name="Goodisman M.A."/>
            <person name="Liberles D.A."/>
            <person name="Roe R.M."/>
            <person name="Vargo E.L."/>
            <person name="Vilcinskas A."/>
            <person name="Wang J."/>
            <person name="Bornberg-Bauer E."/>
            <person name="Korb J."/>
            <person name="Zhang G."/>
            <person name="Liebig J."/>
        </authorList>
    </citation>
    <scope>NUCLEOTIDE SEQUENCE [LARGE SCALE GENOMIC DNA]</scope>
    <source>
        <tissue evidence="2">Whole organism</tissue>
    </source>
</reference>
<sequence>MSSLVDYGSSDESENDENSKPVLESGLPVLKEIEKNQYNRPVGEDEKYSKLFLSLPPPSTTRTGFISNTDDDGFIVNSRKHLQKKQPVKITIPSLSEFKDEEIEPAKKKLKPSLKGSGLFSILPAPKNVSVKEIKRSLVPHVLTKRSTSITPASSVFKSEAGDSVKNASTSLTSYADSEEESDGEGDFFSLKMDHEAINNANTTKQVIPVVADSFLDTNESVSASKEDTLKLNDDEPLKSNDDEPLKSNYDEPLAFNSEFSPSPWASGPSQDGHEVYGHWQNMEPAKQTASGSNDNISVQQEDLQLNDEALQRLCGRRAKRQQQDMQLIEVSGDAIMPDPKEWLTKQLTQEQETKSHSHRKNEGPTTQQRRKHQITYLAFQAKENELELKNQWSQNRMSRKQTQSKYGF</sequence>
<dbReference type="GO" id="GO:0005634">
    <property type="term" value="C:nucleus"/>
    <property type="evidence" value="ECO:0007669"/>
    <property type="project" value="TreeGrafter"/>
</dbReference>
<evidence type="ECO:0000256" key="1">
    <source>
        <dbReference type="SAM" id="MobiDB-lite"/>
    </source>
</evidence>
<accession>A0A067R108</accession>
<dbReference type="InterPro" id="IPR018800">
    <property type="entry name" value="PRCC"/>
</dbReference>
<dbReference type="Pfam" id="PF10253">
    <property type="entry name" value="PRCC"/>
    <property type="match status" value="1"/>
</dbReference>
<dbReference type="PANTHER" id="PTHR13621:SF2">
    <property type="entry name" value="PROLINE-RICH PROTEIN PRCC"/>
    <property type="match status" value="1"/>
</dbReference>
<feature type="compositionally biased region" description="Basic and acidic residues" evidence="1">
    <location>
        <begin position="225"/>
        <end position="250"/>
    </location>
</feature>
<name>A0A067R108_ZOONE</name>
<feature type="region of interest" description="Disordered" evidence="1">
    <location>
        <begin position="347"/>
        <end position="374"/>
    </location>
</feature>
<dbReference type="FunCoup" id="A0A067R108">
    <property type="interactions" value="1799"/>
</dbReference>
<organism evidence="2 3">
    <name type="scientific">Zootermopsis nevadensis</name>
    <name type="common">Dampwood termite</name>
    <dbReference type="NCBI Taxonomy" id="136037"/>
    <lineage>
        <taxon>Eukaryota</taxon>
        <taxon>Metazoa</taxon>
        <taxon>Ecdysozoa</taxon>
        <taxon>Arthropoda</taxon>
        <taxon>Hexapoda</taxon>
        <taxon>Insecta</taxon>
        <taxon>Pterygota</taxon>
        <taxon>Neoptera</taxon>
        <taxon>Polyneoptera</taxon>
        <taxon>Dictyoptera</taxon>
        <taxon>Blattodea</taxon>
        <taxon>Blattoidea</taxon>
        <taxon>Termitoidae</taxon>
        <taxon>Termopsidae</taxon>
        <taxon>Zootermopsis</taxon>
    </lineage>
</organism>